<dbReference type="Gene3D" id="3.40.50.150">
    <property type="entry name" value="Vaccinia Virus protein VP39"/>
    <property type="match status" value="1"/>
</dbReference>
<dbReference type="InterPro" id="IPR013216">
    <property type="entry name" value="Methyltransf_11"/>
</dbReference>
<reference evidence="5 6" key="1">
    <citation type="submission" date="2017-09" db="EMBL/GenBank/DDBJ databases">
        <authorList>
            <person name="Lee N."/>
            <person name="Cho B.-K."/>
        </authorList>
    </citation>
    <scope>NUCLEOTIDE SEQUENCE [LARGE SCALE GENOMIC DNA]</scope>
    <source>
        <strain evidence="5 6">ATCC 27465</strain>
    </source>
</reference>
<evidence type="ECO:0000313" key="5">
    <source>
        <dbReference type="EMBL" id="QEV59909.1"/>
    </source>
</evidence>
<dbReference type="SUPFAM" id="SSF53335">
    <property type="entry name" value="S-adenosyl-L-methionine-dependent methyltransferases"/>
    <property type="match status" value="1"/>
</dbReference>
<keyword evidence="2 5" id="KW-0808">Transferase</keyword>
<dbReference type="GO" id="GO:0008757">
    <property type="term" value="F:S-adenosylmethionine-dependent methyltransferase activity"/>
    <property type="evidence" value="ECO:0007669"/>
    <property type="project" value="InterPro"/>
</dbReference>
<dbReference type="PANTHER" id="PTHR44068">
    <property type="entry name" value="ZGC:194242"/>
    <property type="match status" value="1"/>
</dbReference>
<gene>
    <name evidence="5" type="ORF">CP982_15145</name>
</gene>
<evidence type="ECO:0000256" key="3">
    <source>
        <dbReference type="ARBA" id="ARBA00022691"/>
    </source>
</evidence>
<dbReference type="CDD" id="cd02440">
    <property type="entry name" value="AdoMet_MTases"/>
    <property type="match status" value="1"/>
</dbReference>
<keyword evidence="3" id="KW-0949">S-adenosyl-L-methionine</keyword>
<dbReference type="SMART" id="SM00828">
    <property type="entry name" value="PKS_MT"/>
    <property type="match status" value="1"/>
</dbReference>
<proteinExistence type="predicted"/>
<dbReference type="KEGG" id="sspb:CP982_15145"/>
<evidence type="ECO:0000256" key="2">
    <source>
        <dbReference type="ARBA" id="ARBA00022679"/>
    </source>
</evidence>
<dbReference type="Pfam" id="PF08241">
    <property type="entry name" value="Methyltransf_11"/>
    <property type="match status" value="1"/>
</dbReference>
<dbReference type="AlphaFoldDB" id="A0A5P2X9E3"/>
<protein>
    <submittedName>
        <fullName evidence="5">Class I SAM-dependent methyltransferase</fullName>
    </submittedName>
</protein>
<dbReference type="OrthoDB" id="9769602at2"/>
<dbReference type="InterPro" id="IPR050447">
    <property type="entry name" value="Erg6_SMT_methyltransf"/>
</dbReference>
<dbReference type="GO" id="GO:0032259">
    <property type="term" value="P:methylation"/>
    <property type="evidence" value="ECO:0007669"/>
    <property type="project" value="UniProtKB-KW"/>
</dbReference>
<dbReference type="PANTHER" id="PTHR44068:SF11">
    <property type="entry name" value="GERANYL DIPHOSPHATE 2-C-METHYLTRANSFERASE"/>
    <property type="match status" value="1"/>
</dbReference>
<dbReference type="InterPro" id="IPR020803">
    <property type="entry name" value="MeTfrase_dom"/>
</dbReference>
<keyword evidence="1 5" id="KW-0489">Methyltransferase</keyword>
<evidence type="ECO:0000259" key="4">
    <source>
        <dbReference type="SMART" id="SM00828"/>
    </source>
</evidence>
<name>A0A5P2X9E3_STRST</name>
<evidence type="ECO:0000256" key="1">
    <source>
        <dbReference type="ARBA" id="ARBA00022603"/>
    </source>
</evidence>
<dbReference type="EMBL" id="CP023690">
    <property type="protein sequence ID" value="QEV59909.1"/>
    <property type="molecule type" value="Genomic_DNA"/>
</dbReference>
<dbReference type="InterPro" id="IPR029063">
    <property type="entry name" value="SAM-dependent_MTases_sf"/>
</dbReference>
<dbReference type="Proteomes" id="UP000326505">
    <property type="component" value="Chromosome"/>
</dbReference>
<sequence length="306" mass="32254">MAPVRTVVPTRVKASLSLLRLACPRPQRRRAATMSAPPTPKDVGAMYDALTDLLSQALGDNIHAGYWQDAQDTSNVAQAADRLTGLVGQRLRTGAGQHVLDVGCGSGRPAVRIAAASGSRVTGITVSGHQLSLARARPEASAPDGMLEFRQADAMRLPFPDASFDAAYAIESLLHMSDQRTALAHLARVLRPGGRLVVADLCLSTVPHGADADDVAAASQVFQVSSIASPDEYRTLLEEAGFKVEEFSDIAPHVRRTYAVVARTMCQAGESIGGELAVQLDGAAASVERFGTLDCIGYALVTAVRP</sequence>
<organism evidence="5 6">
    <name type="scientific">Streptomyces spectabilis</name>
    <dbReference type="NCBI Taxonomy" id="68270"/>
    <lineage>
        <taxon>Bacteria</taxon>
        <taxon>Bacillati</taxon>
        <taxon>Actinomycetota</taxon>
        <taxon>Actinomycetes</taxon>
        <taxon>Kitasatosporales</taxon>
        <taxon>Streptomycetaceae</taxon>
        <taxon>Streptomyces</taxon>
    </lineage>
</organism>
<evidence type="ECO:0000313" key="6">
    <source>
        <dbReference type="Proteomes" id="UP000326505"/>
    </source>
</evidence>
<feature type="domain" description="Polyketide synthase-like methyltransferase" evidence="4">
    <location>
        <begin position="54"/>
        <end position="306"/>
    </location>
</feature>
<accession>A0A5P2X9E3</accession>